<reference evidence="2 3" key="1">
    <citation type="submission" date="2020-02" db="EMBL/GenBank/DDBJ databases">
        <authorList>
            <person name="Zheng R.K."/>
            <person name="Sun C.M."/>
        </authorList>
    </citation>
    <scope>NUCLEOTIDE SEQUENCE [LARGE SCALE GENOMIC DNA]</scope>
    <source>
        <strain evidence="3">rifampicinis</strain>
    </source>
</reference>
<accession>A0A7S8EBM6</accession>
<dbReference type="PANTHER" id="PTHR36842">
    <property type="entry name" value="PROTEIN TOLB HOMOLOG"/>
    <property type="match status" value="1"/>
</dbReference>
<dbReference type="PANTHER" id="PTHR36842:SF1">
    <property type="entry name" value="PROTEIN TOLB"/>
    <property type="match status" value="1"/>
</dbReference>
<evidence type="ECO:0000313" key="3">
    <source>
        <dbReference type="Proteomes" id="UP000594468"/>
    </source>
</evidence>
<dbReference type="Proteomes" id="UP000594468">
    <property type="component" value="Chromosome"/>
</dbReference>
<protein>
    <submittedName>
        <fullName evidence="2">PD40 domain-containing protein</fullName>
    </submittedName>
</protein>
<dbReference type="InterPro" id="IPR011042">
    <property type="entry name" value="6-blade_b-propeller_TolB-like"/>
</dbReference>
<comment type="similarity">
    <text evidence="1">Belongs to the TolB family.</text>
</comment>
<evidence type="ECO:0000256" key="1">
    <source>
        <dbReference type="ARBA" id="ARBA00009820"/>
    </source>
</evidence>
<proteinExistence type="inferred from homology"/>
<dbReference type="AlphaFoldDB" id="A0A7S8EBM6"/>
<evidence type="ECO:0000313" key="2">
    <source>
        <dbReference type="EMBL" id="QPC83884.1"/>
    </source>
</evidence>
<dbReference type="Pfam" id="PF07676">
    <property type="entry name" value="PD40"/>
    <property type="match status" value="1"/>
</dbReference>
<keyword evidence="3" id="KW-1185">Reference proteome</keyword>
<gene>
    <name evidence="2" type="ORF">G4Y79_05760</name>
</gene>
<dbReference type="KEGG" id="pmet:G4Y79_05760"/>
<organism evidence="2 3">
    <name type="scientific">Phototrophicus methaneseepsis</name>
    <dbReference type="NCBI Taxonomy" id="2710758"/>
    <lineage>
        <taxon>Bacteria</taxon>
        <taxon>Bacillati</taxon>
        <taxon>Chloroflexota</taxon>
        <taxon>Candidatus Thermofontia</taxon>
        <taxon>Phototrophicales</taxon>
        <taxon>Phototrophicaceae</taxon>
        <taxon>Phototrophicus</taxon>
    </lineage>
</organism>
<dbReference type="RefSeq" id="WP_195171948.1">
    <property type="nucleotide sequence ID" value="NZ_CP062983.1"/>
</dbReference>
<name>A0A7S8EBM6_9CHLR</name>
<dbReference type="InterPro" id="IPR011659">
    <property type="entry name" value="WD40"/>
</dbReference>
<dbReference type="SUPFAM" id="SSF82171">
    <property type="entry name" value="DPP6 N-terminal domain-like"/>
    <property type="match status" value="1"/>
</dbReference>
<dbReference type="EMBL" id="CP062983">
    <property type="protein sequence ID" value="QPC83884.1"/>
    <property type="molecule type" value="Genomic_DNA"/>
</dbReference>
<dbReference type="Gene3D" id="2.120.10.30">
    <property type="entry name" value="TolB, C-terminal domain"/>
    <property type="match status" value="1"/>
</dbReference>
<sequence length="311" mass="34741">MHKQNIVIGLLLVLISMVLSASFTLAVEEAPHRLAYLAGDEVVVVELPSMTETRIATTPHQPRNHERIISLDADWEAESIYFFVYEDQLFAAPAHQKEIVQVMIEFIPIDGNLLIFSPGYEKLLFQKLTPTTFDIHEMEAHIEAIPQGGTSKGAPSHRIGQFEGRILPVWPFEDQLLGLARTSDVGRVLSRYDIQTGTAQPLISDIPYFRTPYGGEPDLSPDQTEILYPTRQDGNVRLAIMEITTGQAYIVTEDAYGYAPHWSPDGKKIAFLSDHDNPGTMDVYVIDADGQNLVRISEASTPGMTSFIWLE</sequence>